<dbReference type="NCBIfam" id="TIGR03509">
    <property type="entry name" value="OMP_MtrB_PioB"/>
    <property type="match status" value="1"/>
</dbReference>
<dbReference type="SUPFAM" id="SSF56935">
    <property type="entry name" value="Porins"/>
    <property type="match status" value="2"/>
</dbReference>
<dbReference type="Pfam" id="PF11854">
    <property type="entry name" value="MtrB_PioB"/>
    <property type="match status" value="2"/>
</dbReference>
<evidence type="ECO:0000256" key="1">
    <source>
        <dbReference type="SAM" id="SignalP"/>
    </source>
</evidence>
<evidence type="ECO:0000313" key="3">
    <source>
        <dbReference type="Proteomes" id="UP000266934"/>
    </source>
</evidence>
<keyword evidence="1" id="KW-0732">Signal</keyword>
<accession>A0A348FYM4</accession>
<name>A0A348FYM4_9HYPH</name>
<dbReference type="OrthoDB" id="8132925at2"/>
<feature type="signal peptide" evidence="1">
    <location>
        <begin position="1"/>
        <end position="27"/>
    </location>
</feature>
<feature type="chain" id="PRO_5016608248" description="Outer membrane protein" evidence="1">
    <location>
        <begin position="28"/>
        <end position="860"/>
    </location>
</feature>
<dbReference type="EMBL" id="AP018907">
    <property type="protein sequence ID" value="BBF92407.1"/>
    <property type="molecule type" value="Genomic_DNA"/>
</dbReference>
<organism evidence="2 3">
    <name type="scientific">Blastochloris tepida</name>
    <dbReference type="NCBI Taxonomy" id="2233851"/>
    <lineage>
        <taxon>Bacteria</taxon>
        <taxon>Pseudomonadati</taxon>
        <taxon>Pseudomonadota</taxon>
        <taxon>Alphaproteobacteria</taxon>
        <taxon>Hyphomicrobiales</taxon>
        <taxon>Blastochloridaceae</taxon>
        <taxon>Blastochloris</taxon>
    </lineage>
</organism>
<reference evidence="2 3" key="1">
    <citation type="submission" date="2018-08" db="EMBL/GenBank/DDBJ databases">
        <title>Complete genome sequencing of Blastochloris tepida GI.</title>
        <authorList>
            <person name="Tsukatani Y."/>
            <person name="Mori H."/>
        </authorList>
    </citation>
    <scope>NUCLEOTIDE SEQUENCE [LARGE SCALE GENOMIC DNA]</scope>
    <source>
        <strain evidence="2 3">GI</strain>
    </source>
</reference>
<dbReference type="RefSeq" id="WP_160140532.1">
    <property type="nucleotide sequence ID" value="NZ_AP018907.1"/>
</dbReference>
<evidence type="ECO:0008006" key="4">
    <source>
        <dbReference type="Google" id="ProtNLM"/>
    </source>
</evidence>
<keyword evidence="3" id="KW-1185">Reference proteome</keyword>
<gene>
    <name evidence="2" type="ORF">BLTE_10920</name>
</gene>
<protein>
    <recommendedName>
        <fullName evidence="4">Outer membrane protein</fullName>
    </recommendedName>
</protein>
<dbReference type="AlphaFoldDB" id="A0A348FYM4"/>
<dbReference type="InterPro" id="IPR020016">
    <property type="entry name" value="Decahaem-assoc_OM_MtrB/PioB"/>
</dbReference>
<dbReference type="Proteomes" id="UP000266934">
    <property type="component" value="Chromosome"/>
</dbReference>
<sequence length="860" mass="95050">MKVNGRTALTGVLLMAAGSALSSGAAAQQPATQQPKVATPEDFWNQTWAEHGGVRTWGNVEAGFRAFIERPPSYALPGILPAGRPTAAGTNTNPLQGGQPAPIFNTDRDNRAKFEEYGNISPGFFFETLILGAQTKDGMYAGELRADNVGNNNQRFIFDWSKAGEIYGTYSWDQIPHLYSASAQSIWNGVGTDYLTTPVYIGNIANSGLASNTAVYNALQGNLNTIDIGIQRDKFAAMQRWTPTENWDFRADYSHEHREGTQIAGAVIGGMANQQMVQLPAPVSDTTQNAKLAGQYAGDTPWGGKFNVRTSASVSAYQNDFDSYVFQNPFYAGDGATLAARANYSPFGRVSLAPDNQAYNFGATAGIDLPNKSRYMGTVSYTMMRQDDPFIPYTINPNVETYALPASSADAKVDTLLINNVLNTPLSRDVKSTLRYRYYDNNNTTPELLFPNFVVEDSSNTACPAPNAALRCAAGSARRNLAYSYTKQNASEELTWRADKNLTLGGSIGWEQYDRDRRAVDVTNEFIGRVYMNATIAEETRLRASYQYSQRNYDNYDFMGVASYIYWANQTTGVNVTNMMVRQLDLADRERQKANVSLEYTGVENLTVTPTFGLRFDAYETNPYETDPNYIATATGGGNPNNGTALAIPGQLGITKDNTWNAGIEVAYQISPAATIMFAYVYENFDRDLYGGQGTTNFVTLTTNNGRFFFSNMEENVNTYIATANLDIIPDTLELKLSYAYAQGEENWTAQPYTNSSDCLALINSACQPFPTVKTDYQRFDAIMKYHVDPDLVTKVGLIGDVILKLRYSFEQTQVKNWQNDWTTPYMYLVDGSMVRNISMAAVDPNYTSHLIAASLAVKW</sequence>
<evidence type="ECO:0000313" key="2">
    <source>
        <dbReference type="EMBL" id="BBF92407.1"/>
    </source>
</evidence>
<proteinExistence type="predicted"/>
<dbReference type="KEGG" id="blag:BLTE_10920"/>